<gene>
    <name evidence="2" type="ordered locus">Galf_1301</name>
</gene>
<dbReference type="AlphaFoldDB" id="D9SFN1"/>
<dbReference type="KEGG" id="gca:Galf_1301"/>
<feature type="compositionally biased region" description="Basic and acidic residues" evidence="1">
    <location>
        <begin position="1"/>
        <end position="29"/>
    </location>
</feature>
<evidence type="ECO:0000313" key="2">
    <source>
        <dbReference type="EMBL" id="ADL55328.1"/>
    </source>
</evidence>
<feature type="region of interest" description="Disordered" evidence="1">
    <location>
        <begin position="1"/>
        <end position="39"/>
    </location>
</feature>
<protein>
    <submittedName>
        <fullName evidence="2">Uncharacterized protein</fullName>
    </submittedName>
</protein>
<organism evidence="2 3">
    <name type="scientific">Gallionella capsiferriformans (strain ES-2)</name>
    <name type="common">Gallionella ferruginea capsiferriformans (strain ES-2)</name>
    <dbReference type="NCBI Taxonomy" id="395494"/>
    <lineage>
        <taxon>Bacteria</taxon>
        <taxon>Pseudomonadati</taxon>
        <taxon>Pseudomonadota</taxon>
        <taxon>Betaproteobacteria</taxon>
        <taxon>Nitrosomonadales</taxon>
        <taxon>Gallionellaceae</taxon>
        <taxon>Gallionella</taxon>
    </lineage>
</organism>
<proteinExistence type="predicted"/>
<evidence type="ECO:0000256" key="1">
    <source>
        <dbReference type="SAM" id="MobiDB-lite"/>
    </source>
</evidence>
<reference evidence="2 3" key="1">
    <citation type="submission" date="2010-08" db="EMBL/GenBank/DDBJ databases">
        <title>Complete sequence of Gallionella capsiferriformans ES-2.</title>
        <authorList>
            <consortium name="US DOE Joint Genome Institute"/>
            <person name="Lucas S."/>
            <person name="Copeland A."/>
            <person name="Lapidus A."/>
            <person name="Cheng J.-F."/>
            <person name="Bruce D."/>
            <person name="Goodwin L."/>
            <person name="Pitluck S."/>
            <person name="Chertkov O."/>
            <person name="Davenport K.W."/>
            <person name="Detter J.C."/>
            <person name="Han C."/>
            <person name="Tapia R."/>
            <person name="Land M."/>
            <person name="Hauser L."/>
            <person name="Chang Y.-J."/>
            <person name="Jeffries C."/>
            <person name="Kyrpides N."/>
            <person name="Ivanova N."/>
            <person name="Mikhailova N."/>
            <person name="Shelobolina E.S."/>
            <person name="Picardal F."/>
            <person name="Roden E."/>
            <person name="Emerson D."/>
            <person name="Woyke T."/>
        </authorList>
    </citation>
    <scope>NUCLEOTIDE SEQUENCE [LARGE SCALE GENOMIC DNA]</scope>
    <source>
        <strain evidence="2 3">ES-2</strain>
    </source>
</reference>
<sequence>MAVREKNTADERDGLKLRSPQHIENKGERVGFAQRKMSN</sequence>
<accession>D9SFN1</accession>
<name>D9SFN1_GALCS</name>
<keyword evidence="3" id="KW-1185">Reference proteome</keyword>
<dbReference type="HOGENOM" id="CLU_3310251_0_0_4"/>
<dbReference type="Proteomes" id="UP000001235">
    <property type="component" value="Chromosome"/>
</dbReference>
<dbReference type="EMBL" id="CP002159">
    <property type="protein sequence ID" value="ADL55328.1"/>
    <property type="molecule type" value="Genomic_DNA"/>
</dbReference>
<dbReference type="STRING" id="395494.Galf_1301"/>
<evidence type="ECO:0000313" key="3">
    <source>
        <dbReference type="Proteomes" id="UP000001235"/>
    </source>
</evidence>